<comment type="function">
    <text evidence="4">Flagellin is the subunit protein which polymerizes to form the filaments of archaeal flagella.</text>
</comment>
<keyword evidence="5" id="KW-0472">Membrane</keyword>
<evidence type="ECO:0000256" key="2">
    <source>
        <dbReference type="ARBA" id="ARBA00010256"/>
    </source>
</evidence>
<dbReference type="OrthoDB" id="102632at2157"/>
<dbReference type="RefSeq" id="WP_066382010.1">
    <property type="nucleotide sequence ID" value="NZ_LTAZ01000005.1"/>
</dbReference>
<evidence type="ECO:0000313" key="6">
    <source>
        <dbReference type="EMBL" id="KYH25304.1"/>
    </source>
</evidence>
<dbReference type="InterPro" id="IPR013373">
    <property type="entry name" value="Flagellin/pilin_N_arc"/>
</dbReference>
<evidence type="ECO:0000256" key="3">
    <source>
        <dbReference type="ARBA" id="ARBA00022440"/>
    </source>
</evidence>
<dbReference type="GO" id="GO:0005198">
    <property type="term" value="F:structural molecule activity"/>
    <property type="evidence" value="ECO:0007669"/>
    <property type="project" value="InterPro"/>
</dbReference>
<accession>A0A151ACJ1</accession>
<dbReference type="InterPro" id="IPR002774">
    <property type="entry name" value="Flagellin_arc-type"/>
</dbReference>
<dbReference type="Proteomes" id="UP000075321">
    <property type="component" value="Unassembled WGS sequence"/>
</dbReference>
<comment type="caution">
    <text evidence="6">The sequence shown here is derived from an EMBL/GenBank/DDBJ whole genome shotgun (WGS) entry which is preliminary data.</text>
</comment>
<dbReference type="PANTHER" id="PTHR35903:SF1">
    <property type="entry name" value="FLAGELLIN B1"/>
    <property type="match status" value="1"/>
</dbReference>
<gene>
    <name evidence="6" type="primary">flgA1</name>
    <name evidence="6" type="ORF">HAPAU_19740</name>
</gene>
<dbReference type="PANTHER" id="PTHR35903">
    <property type="entry name" value="FLAGELLIN B1"/>
    <property type="match status" value="1"/>
</dbReference>
<keyword evidence="5" id="KW-0812">Transmembrane</keyword>
<keyword evidence="6" id="KW-0966">Cell projection</keyword>
<keyword evidence="3 4" id="KW-0974">Archaeal flagellum</keyword>
<protein>
    <recommendedName>
        <fullName evidence="4">Flagellin</fullName>
    </recommendedName>
</protein>
<reference evidence="6 7" key="1">
    <citation type="submission" date="2016-02" db="EMBL/GenBank/DDBJ databases">
        <title>Genome sequence of Halalkalicoccus paucihalophilus DSM 24557.</title>
        <authorList>
            <person name="Poehlein A."/>
            <person name="Daniel R."/>
        </authorList>
    </citation>
    <scope>NUCLEOTIDE SEQUENCE [LARGE SCALE GENOMIC DNA]</scope>
    <source>
        <strain evidence="6 7">DSM 24557</strain>
    </source>
</reference>
<comment type="subcellular location">
    <subcellularLocation>
        <location evidence="1 4">Archaeal flagellum</location>
    </subcellularLocation>
</comment>
<dbReference type="GO" id="GO:0097589">
    <property type="term" value="C:archaeal-type flagellum"/>
    <property type="evidence" value="ECO:0007669"/>
    <property type="project" value="UniProtKB-SubCell"/>
</dbReference>
<proteinExistence type="inferred from homology"/>
<comment type="similarity">
    <text evidence="2 4">Belongs to the archaeal flagellin family.</text>
</comment>
<name>A0A151ACJ1_9EURY</name>
<feature type="transmembrane region" description="Helical" evidence="5">
    <location>
        <begin position="12"/>
        <end position="35"/>
    </location>
</feature>
<dbReference type="PATRIC" id="fig|1008153.3.peg.2007"/>
<keyword evidence="5" id="KW-1133">Transmembrane helix</keyword>
<evidence type="ECO:0000256" key="5">
    <source>
        <dbReference type="SAM" id="Phobius"/>
    </source>
</evidence>
<dbReference type="EMBL" id="LTAZ01000005">
    <property type="protein sequence ID" value="KYH25304.1"/>
    <property type="molecule type" value="Genomic_DNA"/>
</dbReference>
<organism evidence="6 7">
    <name type="scientific">Halalkalicoccus paucihalophilus</name>
    <dbReference type="NCBI Taxonomy" id="1008153"/>
    <lineage>
        <taxon>Archaea</taxon>
        <taxon>Methanobacteriati</taxon>
        <taxon>Methanobacteriota</taxon>
        <taxon>Stenosarchaea group</taxon>
        <taxon>Halobacteria</taxon>
        <taxon>Halobacteriales</taxon>
        <taxon>Halococcaceae</taxon>
        <taxon>Halalkalicoccus</taxon>
    </lineage>
</organism>
<sequence>MFETQTEDRGQVGIGTLIVFIAMVLVAAIAAGVLINTAGFLQTQAEDTGIESTQQVSDNLQVLSEVGSVNNDQVEKTSLTVQRAPGAGDIDLTELDIQYLGPSGAENIGAAETYTVEITSGSTAGTEVTVDPIGVTATTDENGVATFELSNGEYVATSTDGDVDVTVADSSTTATVATDGATITDTAGPDGDTGYTISAISSESGGDNVMTDNSDRYRITLDHTALGGNKFNIAALGAGDDVELTITTASGAQHTVTVQVPDSLTSAGNVVAL</sequence>
<dbReference type="Pfam" id="PF01917">
    <property type="entry name" value="Flagellin_arch-type"/>
    <property type="match status" value="1"/>
</dbReference>
<evidence type="ECO:0000313" key="7">
    <source>
        <dbReference type="Proteomes" id="UP000075321"/>
    </source>
</evidence>
<dbReference type="AlphaFoldDB" id="A0A151ACJ1"/>
<dbReference type="GO" id="GO:0097588">
    <property type="term" value="P:archaeal or bacterial-type flagellum-dependent cell motility"/>
    <property type="evidence" value="ECO:0007669"/>
    <property type="project" value="InterPro"/>
</dbReference>
<evidence type="ECO:0000256" key="1">
    <source>
        <dbReference type="ARBA" id="ARBA00004618"/>
    </source>
</evidence>
<keyword evidence="7" id="KW-1185">Reference proteome</keyword>
<keyword evidence="6" id="KW-0282">Flagellum</keyword>
<dbReference type="NCBIfam" id="TIGR02537">
    <property type="entry name" value="arch_flag_Nterm"/>
    <property type="match status" value="1"/>
</dbReference>
<evidence type="ECO:0000256" key="4">
    <source>
        <dbReference type="RuleBase" id="RU361282"/>
    </source>
</evidence>
<keyword evidence="6" id="KW-0969">Cilium</keyword>